<name>A0ACA9K5V5_9GLOM</name>
<feature type="non-terminal residue" evidence="1">
    <location>
        <position position="1"/>
    </location>
</feature>
<dbReference type="Proteomes" id="UP000789702">
    <property type="component" value="Unassembled WGS sequence"/>
</dbReference>
<accession>A0ACA9K5V5</accession>
<comment type="caution">
    <text evidence="1">The sequence shown here is derived from an EMBL/GenBank/DDBJ whole genome shotgun (WGS) entry which is preliminary data.</text>
</comment>
<protein>
    <submittedName>
        <fullName evidence="1">6268_t:CDS:1</fullName>
    </submittedName>
</protein>
<gene>
    <name evidence="1" type="ORF">DHETER_LOCUS951</name>
</gene>
<sequence>LKYILSYNIQKDADCDECKKANNKINEFENYLKEENNQKFCIENKKTIDNYIELNRQSASSKFVHIVEANFIRKGYSSQFLNIINKALEDIRNKSNGKFSDDEITQKIIEIWNLLRNNISLNYPVTSIEDAINSEVKSAYPSWMPIENKYKDGTIPALHDFGLITKLVLPKQDIDIIEEKLDNLTDLILRGKPQHFYNGIVNDLKSKIEKTFSDNSRFFKAFPLFKRQAHIYAFLKFKLKLKEYQKIWDEENHPLCILDQKKEEYSNIIKARLQHESTLVSEAYIVADYLLRVIHKKAMKAGNCALKDAIKKIPWLTRTETVRLKYFEELANEVQNGYKENALNHFKNPKHHFENWFKFIIDNVVDENPEHKYNDTFKKEINESIDRGRISQEAYRSLARIDESLIKAGAVYDMRQEITCRPITEEPDITDPIIVFNIVTTIGKGEH</sequence>
<dbReference type="EMBL" id="CAJVPU010000527">
    <property type="protein sequence ID" value="CAG8453469.1"/>
    <property type="molecule type" value="Genomic_DNA"/>
</dbReference>
<keyword evidence="2" id="KW-1185">Reference proteome</keyword>
<reference evidence="1" key="1">
    <citation type="submission" date="2021-06" db="EMBL/GenBank/DDBJ databases">
        <authorList>
            <person name="Kallberg Y."/>
            <person name="Tangrot J."/>
            <person name="Rosling A."/>
        </authorList>
    </citation>
    <scope>NUCLEOTIDE SEQUENCE</scope>
    <source>
        <strain evidence="1">IL203A</strain>
    </source>
</reference>
<proteinExistence type="predicted"/>
<evidence type="ECO:0000313" key="1">
    <source>
        <dbReference type="EMBL" id="CAG8453469.1"/>
    </source>
</evidence>
<evidence type="ECO:0000313" key="2">
    <source>
        <dbReference type="Proteomes" id="UP000789702"/>
    </source>
</evidence>
<organism evidence="1 2">
    <name type="scientific">Dentiscutata heterogama</name>
    <dbReference type="NCBI Taxonomy" id="1316150"/>
    <lineage>
        <taxon>Eukaryota</taxon>
        <taxon>Fungi</taxon>
        <taxon>Fungi incertae sedis</taxon>
        <taxon>Mucoromycota</taxon>
        <taxon>Glomeromycotina</taxon>
        <taxon>Glomeromycetes</taxon>
        <taxon>Diversisporales</taxon>
        <taxon>Gigasporaceae</taxon>
        <taxon>Dentiscutata</taxon>
    </lineage>
</organism>